<proteinExistence type="predicted"/>
<dbReference type="InterPro" id="IPR006439">
    <property type="entry name" value="HAD-SF_hydro_IA"/>
</dbReference>
<dbReference type="InterPro" id="IPR036412">
    <property type="entry name" value="HAD-like_sf"/>
</dbReference>
<sequence length="229" mass="24692">MTSSKTDTAALLDLDGTLVDTNYQHAIAWFRAFRDHGIVLPIWRLHRHIGMGGEQLVAAVAGEQTERELGEQVRRDHSRHFHELIGEVELMPDARRLIQELHGRGTPVVLASSAGEKDLKYFRSMLDVDDLLAGATSSSDVEAAKPEPDIICAALEKVPDAGRAVMIGDSTWDCEAARRAGVASVALLTGGFSEQELRDAGAEAVFASIGDLLDGLDQTPLAEAAPARE</sequence>
<dbReference type="SFLD" id="SFLDG01129">
    <property type="entry name" value="C1.5:_HAD__Beta-PGM__Phosphata"/>
    <property type="match status" value="1"/>
</dbReference>
<dbReference type="AlphaFoldDB" id="C7Q1I2"/>
<reference evidence="1 2" key="1">
    <citation type="journal article" date="2009" name="Stand. Genomic Sci.">
        <title>Complete genome sequence of Catenulispora acidiphila type strain (ID 139908).</title>
        <authorList>
            <person name="Copeland A."/>
            <person name="Lapidus A."/>
            <person name="Glavina Del Rio T."/>
            <person name="Nolan M."/>
            <person name="Lucas S."/>
            <person name="Chen F."/>
            <person name="Tice H."/>
            <person name="Cheng J.F."/>
            <person name="Bruce D."/>
            <person name="Goodwin L."/>
            <person name="Pitluck S."/>
            <person name="Mikhailova N."/>
            <person name="Pati A."/>
            <person name="Ivanova N."/>
            <person name="Mavromatis K."/>
            <person name="Chen A."/>
            <person name="Palaniappan K."/>
            <person name="Chain P."/>
            <person name="Land M."/>
            <person name="Hauser L."/>
            <person name="Chang Y.J."/>
            <person name="Jeffries C.D."/>
            <person name="Chertkov O."/>
            <person name="Brettin T."/>
            <person name="Detter J.C."/>
            <person name="Han C."/>
            <person name="Ali Z."/>
            <person name="Tindall B.J."/>
            <person name="Goker M."/>
            <person name="Bristow J."/>
            <person name="Eisen J.A."/>
            <person name="Markowitz V."/>
            <person name="Hugenholtz P."/>
            <person name="Kyrpides N.C."/>
            <person name="Klenk H.P."/>
        </authorList>
    </citation>
    <scope>NUCLEOTIDE SEQUENCE [LARGE SCALE GENOMIC DNA]</scope>
    <source>
        <strain evidence="2">DSM 44928 / JCM 14897 / NBRC 102108 / NRRL B-24433 / ID139908</strain>
    </source>
</reference>
<accession>C7Q1I2</accession>
<dbReference type="NCBIfam" id="TIGR01549">
    <property type="entry name" value="HAD-SF-IA-v1"/>
    <property type="match status" value="1"/>
</dbReference>
<dbReference type="InParanoid" id="C7Q1I2"/>
<dbReference type="EMBL" id="CP001700">
    <property type="protein sequence ID" value="ACU73711.1"/>
    <property type="molecule type" value="Genomic_DNA"/>
</dbReference>
<dbReference type="Proteomes" id="UP000000851">
    <property type="component" value="Chromosome"/>
</dbReference>
<dbReference type="InterPro" id="IPR050155">
    <property type="entry name" value="HAD-like_hydrolase_sf"/>
</dbReference>
<dbReference type="GO" id="GO:0008967">
    <property type="term" value="F:phosphoglycolate phosphatase activity"/>
    <property type="evidence" value="ECO:0007669"/>
    <property type="project" value="TreeGrafter"/>
</dbReference>
<dbReference type="STRING" id="479433.Caci_4850"/>
<name>C7Q1I2_CATAD</name>
<keyword evidence="2" id="KW-1185">Reference proteome</keyword>
<dbReference type="Gene3D" id="1.10.150.240">
    <property type="entry name" value="Putative phosphatase, domain 2"/>
    <property type="match status" value="1"/>
</dbReference>
<dbReference type="InterPro" id="IPR023214">
    <property type="entry name" value="HAD_sf"/>
</dbReference>
<dbReference type="OrthoDB" id="9793014at2"/>
<evidence type="ECO:0000313" key="1">
    <source>
        <dbReference type="EMBL" id="ACU73711.1"/>
    </source>
</evidence>
<evidence type="ECO:0000313" key="2">
    <source>
        <dbReference type="Proteomes" id="UP000000851"/>
    </source>
</evidence>
<dbReference type="GO" id="GO:0006281">
    <property type="term" value="P:DNA repair"/>
    <property type="evidence" value="ECO:0007669"/>
    <property type="project" value="TreeGrafter"/>
</dbReference>
<keyword evidence="1" id="KW-0378">Hydrolase</keyword>
<gene>
    <name evidence="1" type="ordered locus">Caci_4850</name>
</gene>
<protein>
    <submittedName>
        <fullName evidence="1">HAD-superfamily hydrolase, subfamily IA, variant 3</fullName>
    </submittedName>
</protein>
<dbReference type="HOGENOM" id="CLU_045011_19_2_11"/>
<dbReference type="KEGG" id="cai:Caci_4850"/>
<dbReference type="Pfam" id="PF00702">
    <property type="entry name" value="Hydrolase"/>
    <property type="match status" value="1"/>
</dbReference>
<dbReference type="GO" id="GO:0005829">
    <property type="term" value="C:cytosol"/>
    <property type="evidence" value="ECO:0007669"/>
    <property type="project" value="TreeGrafter"/>
</dbReference>
<dbReference type="InterPro" id="IPR023198">
    <property type="entry name" value="PGP-like_dom2"/>
</dbReference>
<dbReference type="RefSeq" id="WP_015793440.1">
    <property type="nucleotide sequence ID" value="NC_013131.1"/>
</dbReference>
<dbReference type="PANTHER" id="PTHR43434:SF16">
    <property type="entry name" value="BLL8046 PROTEIN"/>
    <property type="match status" value="1"/>
</dbReference>
<dbReference type="SUPFAM" id="SSF56784">
    <property type="entry name" value="HAD-like"/>
    <property type="match status" value="1"/>
</dbReference>
<dbReference type="PANTHER" id="PTHR43434">
    <property type="entry name" value="PHOSPHOGLYCOLATE PHOSPHATASE"/>
    <property type="match status" value="1"/>
</dbReference>
<dbReference type="SFLD" id="SFLDS00003">
    <property type="entry name" value="Haloacid_Dehalogenase"/>
    <property type="match status" value="1"/>
</dbReference>
<dbReference type="SFLD" id="SFLDG01135">
    <property type="entry name" value="C1.5.6:_HAD__Beta-PGM__Phospha"/>
    <property type="match status" value="1"/>
</dbReference>
<dbReference type="Gene3D" id="3.40.50.1000">
    <property type="entry name" value="HAD superfamily/HAD-like"/>
    <property type="match status" value="1"/>
</dbReference>
<organism evidence="1 2">
    <name type="scientific">Catenulispora acidiphila (strain DSM 44928 / JCM 14897 / NBRC 102108 / NRRL B-24433 / ID139908)</name>
    <dbReference type="NCBI Taxonomy" id="479433"/>
    <lineage>
        <taxon>Bacteria</taxon>
        <taxon>Bacillati</taxon>
        <taxon>Actinomycetota</taxon>
        <taxon>Actinomycetes</taxon>
        <taxon>Catenulisporales</taxon>
        <taxon>Catenulisporaceae</taxon>
        <taxon>Catenulispora</taxon>
    </lineage>
</organism>
<dbReference type="eggNOG" id="COG0546">
    <property type="taxonomic scope" value="Bacteria"/>
</dbReference>